<organism evidence="1 2">
    <name type="scientific">Candidatus Accumulibacter phosphatis</name>
    <dbReference type="NCBI Taxonomy" id="327160"/>
    <lineage>
        <taxon>Bacteria</taxon>
        <taxon>Pseudomonadati</taxon>
        <taxon>Pseudomonadota</taxon>
        <taxon>Betaproteobacteria</taxon>
        <taxon>Candidatus Accumulibacter</taxon>
    </lineage>
</organism>
<evidence type="ECO:0000313" key="1">
    <source>
        <dbReference type="EMBL" id="MQM32496.1"/>
    </source>
</evidence>
<keyword evidence="1" id="KW-0489">Methyltransferase</keyword>
<name>A0A6A7RZS4_9PROT</name>
<accession>A0A6A7RZS4</accession>
<keyword evidence="1" id="KW-0808">Transferase</keyword>
<evidence type="ECO:0000313" key="2">
    <source>
        <dbReference type="Proteomes" id="UP000342300"/>
    </source>
</evidence>
<comment type="caution">
    <text evidence="1">The sequence shown here is derived from an EMBL/GenBank/DDBJ whole genome shotgun (WGS) entry which is preliminary data.</text>
</comment>
<reference evidence="1 2" key="1">
    <citation type="submission" date="2017-09" db="EMBL/GenBank/DDBJ databases">
        <title>Metagenomic Analysis Reveals Denitrifying Candidatus Accumulibacter and Flanking Population as a Source of N2O.</title>
        <authorList>
            <person name="Gao H."/>
            <person name="Mao Y."/>
            <person name="Zhao X."/>
            <person name="Liu W.-T."/>
            <person name="Zhang T."/>
            <person name="Wells G."/>
        </authorList>
    </citation>
    <scope>NUCLEOTIDE SEQUENCE [LARGE SCALE GENOMIC DNA]</scope>
    <source>
        <strain evidence="1">CANDO_2_IC</strain>
    </source>
</reference>
<dbReference type="EMBL" id="PDHS01000539">
    <property type="protein sequence ID" value="MQM32496.1"/>
    <property type="molecule type" value="Genomic_DNA"/>
</dbReference>
<gene>
    <name evidence="1" type="ORF">CRU78_19195</name>
</gene>
<proteinExistence type="predicted"/>
<feature type="non-terminal residue" evidence="1">
    <location>
        <position position="68"/>
    </location>
</feature>
<protein>
    <submittedName>
        <fullName evidence="1">SAM-dependent methyltransferase</fullName>
    </submittedName>
</protein>
<dbReference type="Proteomes" id="UP000342300">
    <property type="component" value="Unassembled WGS sequence"/>
</dbReference>
<dbReference type="AlphaFoldDB" id="A0A6A7RZS4"/>
<dbReference type="GO" id="GO:0032259">
    <property type="term" value="P:methylation"/>
    <property type="evidence" value="ECO:0007669"/>
    <property type="project" value="UniProtKB-KW"/>
</dbReference>
<dbReference type="GO" id="GO:0008168">
    <property type="term" value="F:methyltransferase activity"/>
    <property type="evidence" value="ECO:0007669"/>
    <property type="project" value="UniProtKB-KW"/>
</dbReference>
<sequence>MNALENVLTLPVATAGKPMPRSARAILALLEGLEHGSLEVRLPDGASLRFGQPRSDQSAAVLEVASWS</sequence>